<name>A0A8S5UT32_9CAUD</name>
<accession>A0A8S5UT32</accession>
<evidence type="ECO:0000256" key="1">
    <source>
        <dbReference type="SAM" id="MobiDB-lite"/>
    </source>
</evidence>
<feature type="compositionally biased region" description="Basic residues" evidence="1">
    <location>
        <begin position="1"/>
        <end position="12"/>
    </location>
</feature>
<proteinExistence type="predicted"/>
<sequence length="89" mass="10208">MARKKTNPRRRPASMADVERAKDKARTETVRTSWSVFFTVLRDKEGMSNEDLGRIFAEVEDLSDSVIRGYCSVSDLRDTLRREAGILIE</sequence>
<organism evidence="2">
    <name type="scientific">Siphoviridae sp. ct4fm14</name>
    <dbReference type="NCBI Taxonomy" id="2825331"/>
    <lineage>
        <taxon>Viruses</taxon>
        <taxon>Duplodnaviria</taxon>
        <taxon>Heunggongvirae</taxon>
        <taxon>Uroviricota</taxon>
        <taxon>Caudoviricetes</taxon>
    </lineage>
</organism>
<reference evidence="2" key="1">
    <citation type="journal article" date="2021" name="Proc. Natl. Acad. Sci. U.S.A.">
        <title>A Catalog of Tens of Thousands of Viruses from Human Metagenomes Reveals Hidden Associations with Chronic Diseases.</title>
        <authorList>
            <person name="Tisza M.J."/>
            <person name="Buck C.B."/>
        </authorList>
    </citation>
    <scope>NUCLEOTIDE SEQUENCE</scope>
    <source>
        <strain evidence="2">Ct4fm14</strain>
    </source>
</reference>
<feature type="region of interest" description="Disordered" evidence="1">
    <location>
        <begin position="1"/>
        <end position="25"/>
    </location>
</feature>
<dbReference type="EMBL" id="BK016135">
    <property type="protein sequence ID" value="DAF97647.1"/>
    <property type="molecule type" value="Genomic_DNA"/>
</dbReference>
<protein>
    <submittedName>
        <fullName evidence="2">Uncharacterized protein</fullName>
    </submittedName>
</protein>
<evidence type="ECO:0000313" key="2">
    <source>
        <dbReference type="EMBL" id="DAF97647.1"/>
    </source>
</evidence>